<dbReference type="GeneID" id="25908218"/>
<evidence type="ECO:0000313" key="4">
    <source>
        <dbReference type="Proteomes" id="UP000054560"/>
    </source>
</evidence>
<keyword evidence="1" id="KW-0472">Membrane</keyword>
<accession>A0A0L0FTL3</accession>
<keyword evidence="4" id="KW-1185">Reference proteome</keyword>
<dbReference type="EMBL" id="KQ242226">
    <property type="protein sequence ID" value="KNC79911.1"/>
    <property type="molecule type" value="Genomic_DNA"/>
</dbReference>
<feature type="chain" id="PRO_5005538384" evidence="2">
    <location>
        <begin position="25"/>
        <end position="201"/>
    </location>
</feature>
<organism evidence="3 4">
    <name type="scientific">Sphaeroforma arctica JP610</name>
    <dbReference type="NCBI Taxonomy" id="667725"/>
    <lineage>
        <taxon>Eukaryota</taxon>
        <taxon>Ichthyosporea</taxon>
        <taxon>Ichthyophonida</taxon>
        <taxon>Sphaeroforma</taxon>
    </lineage>
</organism>
<dbReference type="Proteomes" id="UP000054560">
    <property type="component" value="Unassembled WGS sequence"/>
</dbReference>
<feature type="signal peptide" evidence="2">
    <location>
        <begin position="1"/>
        <end position="24"/>
    </location>
</feature>
<keyword evidence="2" id="KW-0732">Signal</keyword>
<evidence type="ECO:0000256" key="2">
    <source>
        <dbReference type="SAM" id="SignalP"/>
    </source>
</evidence>
<proteinExistence type="predicted"/>
<evidence type="ECO:0000313" key="3">
    <source>
        <dbReference type="EMBL" id="KNC79911.1"/>
    </source>
</evidence>
<dbReference type="AlphaFoldDB" id="A0A0L0FTL3"/>
<dbReference type="RefSeq" id="XP_014153813.1">
    <property type="nucleotide sequence ID" value="XM_014298338.1"/>
</dbReference>
<gene>
    <name evidence="3" type="ORF">SARC_07714</name>
</gene>
<name>A0A0L0FTL3_9EUKA</name>
<protein>
    <submittedName>
        <fullName evidence="3">Uncharacterized protein</fullName>
    </submittedName>
</protein>
<feature type="transmembrane region" description="Helical" evidence="1">
    <location>
        <begin position="143"/>
        <end position="168"/>
    </location>
</feature>
<evidence type="ECO:0000256" key="1">
    <source>
        <dbReference type="SAM" id="Phobius"/>
    </source>
</evidence>
<sequence length="201" mass="21679">MHGTTVTKMLALCLAVAGVSTVMAEDIDSSYVSWCVYSDSSCSPTSEIECTLVPLDGSCDTHHFDAHSFGLHYTNTTDINIQFYFDDSCAGGSTNFTIETDSCVTYFDHADPPNYVYLSHINEAVAESIKQADDSESTADSAMAVAISALVISIAFVVVGSVVLVYVVRTSRRNNQATVGDIKRSITSPSDTQVTNMRNLE</sequence>
<keyword evidence="1" id="KW-0812">Transmembrane</keyword>
<keyword evidence="1" id="KW-1133">Transmembrane helix</keyword>
<reference evidence="3 4" key="1">
    <citation type="submission" date="2011-02" db="EMBL/GenBank/DDBJ databases">
        <title>The Genome Sequence of Sphaeroforma arctica JP610.</title>
        <authorList>
            <consortium name="The Broad Institute Genome Sequencing Platform"/>
            <person name="Russ C."/>
            <person name="Cuomo C."/>
            <person name="Young S.K."/>
            <person name="Zeng Q."/>
            <person name="Gargeya S."/>
            <person name="Alvarado L."/>
            <person name="Berlin A."/>
            <person name="Chapman S.B."/>
            <person name="Chen Z."/>
            <person name="Freedman E."/>
            <person name="Gellesch M."/>
            <person name="Goldberg J."/>
            <person name="Griggs A."/>
            <person name="Gujja S."/>
            <person name="Heilman E."/>
            <person name="Heiman D."/>
            <person name="Howarth C."/>
            <person name="Mehta T."/>
            <person name="Neiman D."/>
            <person name="Pearson M."/>
            <person name="Roberts A."/>
            <person name="Saif S."/>
            <person name="Shea T."/>
            <person name="Shenoy N."/>
            <person name="Sisk P."/>
            <person name="Stolte C."/>
            <person name="Sykes S."/>
            <person name="White J."/>
            <person name="Yandava C."/>
            <person name="Burger G."/>
            <person name="Gray M.W."/>
            <person name="Holland P.W.H."/>
            <person name="King N."/>
            <person name="Lang F.B.F."/>
            <person name="Roger A.J."/>
            <person name="Ruiz-Trillo I."/>
            <person name="Haas B."/>
            <person name="Nusbaum C."/>
            <person name="Birren B."/>
        </authorList>
    </citation>
    <scope>NUCLEOTIDE SEQUENCE [LARGE SCALE GENOMIC DNA]</scope>
    <source>
        <strain evidence="3 4">JP610</strain>
    </source>
</reference>